<comment type="caution">
    <text evidence="2">The sequence shown here is derived from an EMBL/GenBank/DDBJ whole genome shotgun (WGS) entry which is preliminary data.</text>
</comment>
<accession>A0ABQ4QRL1</accession>
<reference evidence="2" key="1">
    <citation type="journal article" date="2021" name="Front. Microbiol.">
        <title>Comprehensive Comparative Genomics and Phenotyping of Methylobacterium Species.</title>
        <authorList>
            <person name="Alessa O."/>
            <person name="Ogura Y."/>
            <person name="Fujitani Y."/>
            <person name="Takami H."/>
            <person name="Hayashi T."/>
            <person name="Sahin N."/>
            <person name="Tani A."/>
        </authorList>
    </citation>
    <scope>NUCLEOTIDE SEQUENCE</scope>
    <source>
        <strain evidence="2">KCTC 52305</strain>
    </source>
</reference>
<gene>
    <name evidence="2" type="ORF">OPKNFCMD_0233</name>
</gene>
<dbReference type="InterPro" id="IPR029063">
    <property type="entry name" value="SAM-dependent_MTases_sf"/>
</dbReference>
<keyword evidence="3" id="KW-1185">Reference proteome</keyword>
<evidence type="ECO:0000259" key="1">
    <source>
        <dbReference type="Pfam" id="PF13649"/>
    </source>
</evidence>
<proteinExistence type="predicted"/>
<evidence type="ECO:0000313" key="2">
    <source>
        <dbReference type="EMBL" id="GJD47525.1"/>
    </source>
</evidence>
<reference evidence="2" key="2">
    <citation type="submission" date="2021-08" db="EMBL/GenBank/DDBJ databases">
        <authorList>
            <person name="Tani A."/>
            <person name="Ola A."/>
            <person name="Ogura Y."/>
            <person name="Katsura K."/>
            <person name="Hayashi T."/>
        </authorList>
    </citation>
    <scope>NUCLEOTIDE SEQUENCE</scope>
    <source>
        <strain evidence="2">KCTC 52305</strain>
    </source>
</reference>
<dbReference type="Proteomes" id="UP001055167">
    <property type="component" value="Unassembled WGS sequence"/>
</dbReference>
<dbReference type="Gene3D" id="3.40.50.150">
    <property type="entry name" value="Vaccinia Virus protein VP39"/>
    <property type="match status" value="1"/>
</dbReference>
<sequence length="222" mass="24117">MSTDQEAVFRAGEGDAWYRRNAAALRDRDDPVMQVLRGLDRRDRIRSVADLGCSNGWRLAALRPDLPAARRLAGCDPSGAAVAAGTEAWPDLELQVGSLARVPFAGAFDLVLVSFVFYLVDRPGLARAVAEVDRVVDAGGVLVLADFCADAPFAVPYHHRRDVALLSHKADHAAPFRALGYRETFRLEYDHDCPRLPGLVSTQVPDRMNRSAVAVLVKAAVG</sequence>
<dbReference type="InterPro" id="IPR041698">
    <property type="entry name" value="Methyltransf_25"/>
</dbReference>
<protein>
    <recommendedName>
        <fullName evidence="1">Methyltransferase domain-containing protein</fullName>
    </recommendedName>
</protein>
<name>A0ABQ4QRL1_9HYPH</name>
<dbReference type="EMBL" id="BPQH01000001">
    <property type="protein sequence ID" value="GJD47525.1"/>
    <property type="molecule type" value="Genomic_DNA"/>
</dbReference>
<organism evidence="2 3">
    <name type="scientific">Methylobacterium crusticola</name>
    <dbReference type="NCBI Taxonomy" id="1697972"/>
    <lineage>
        <taxon>Bacteria</taxon>
        <taxon>Pseudomonadati</taxon>
        <taxon>Pseudomonadota</taxon>
        <taxon>Alphaproteobacteria</taxon>
        <taxon>Hyphomicrobiales</taxon>
        <taxon>Methylobacteriaceae</taxon>
        <taxon>Methylobacterium</taxon>
    </lineage>
</organism>
<evidence type="ECO:0000313" key="3">
    <source>
        <dbReference type="Proteomes" id="UP001055167"/>
    </source>
</evidence>
<feature type="domain" description="Methyltransferase" evidence="1">
    <location>
        <begin position="48"/>
        <end position="140"/>
    </location>
</feature>
<dbReference type="RefSeq" id="WP_128565797.1">
    <property type="nucleotide sequence ID" value="NZ_BPQH01000001.1"/>
</dbReference>
<dbReference type="Pfam" id="PF13649">
    <property type="entry name" value="Methyltransf_25"/>
    <property type="match status" value="1"/>
</dbReference>
<dbReference type="SUPFAM" id="SSF53335">
    <property type="entry name" value="S-adenosyl-L-methionine-dependent methyltransferases"/>
    <property type="match status" value="1"/>
</dbReference>